<accession>A0A3A9IN25</accession>
<dbReference type="EMBL" id="RAWX01000002">
    <property type="protein sequence ID" value="RKJ89681.1"/>
    <property type="molecule type" value="Genomic_DNA"/>
</dbReference>
<protein>
    <submittedName>
        <fullName evidence="2">Uncharacterized protein</fullName>
    </submittedName>
</protein>
<keyword evidence="1" id="KW-1133">Transmembrane helix</keyword>
<evidence type="ECO:0000313" key="3">
    <source>
        <dbReference type="Proteomes" id="UP000281725"/>
    </source>
</evidence>
<dbReference type="AlphaFoldDB" id="A0A3A9IN25"/>
<keyword evidence="1" id="KW-0472">Membrane</keyword>
<keyword evidence="1" id="KW-0812">Transmembrane</keyword>
<feature type="transmembrane region" description="Helical" evidence="1">
    <location>
        <begin position="127"/>
        <end position="145"/>
    </location>
</feature>
<gene>
    <name evidence="2" type="ORF">D6R50_10575</name>
</gene>
<organism evidence="2 3">
    <name type="scientific">Aeromonas veronii</name>
    <dbReference type="NCBI Taxonomy" id="654"/>
    <lineage>
        <taxon>Bacteria</taxon>
        <taxon>Pseudomonadati</taxon>
        <taxon>Pseudomonadota</taxon>
        <taxon>Gammaproteobacteria</taxon>
        <taxon>Aeromonadales</taxon>
        <taxon>Aeromonadaceae</taxon>
        <taxon>Aeromonas</taxon>
    </lineage>
</organism>
<evidence type="ECO:0000313" key="2">
    <source>
        <dbReference type="EMBL" id="RKJ89681.1"/>
    </source>
</evidence>
<comment type="caution">
    <text evidence="2">The sequence shown here is derived from an EMBL/GenBank/DDBJ whole genome shotgun (WGS) entry which is preliminary data.</text>
</comment>
<name>A0A3A9IN25_AERVE</name>
<reference evidence="2 3" key="1">
    <citation type="submission" date="2018-09" db="EMBL/GenBank/DDBJ databases">
        <title>Genome sequencing of Aeromonas veronii MS-17-88.</title>
        <authorList>
            <person name="Tekedar H.C."/>
            <person name="Arick M.A."/>
            <person name="Hsu C.-Y."/>
            <person name="Thrash A."/>
            <person name="Karsi A."/>
            <person name="Lawrence M.L."/>
            <person name="Abdelhamed H."/>
        </authorList>
    </citation>
    <scope>NUCLEOTIDE SEQUENCE [LARGE SCALE GENOMIC DNA]</scope>
    <source>
        <strain evidence="2 3">MS 17-88</strain>
    </source>
</reference>
<proteinExistence type="predicted"/>
<feature type="transmembrane region" description="Helical" evidence="1">
    <location>
        <begin position="36"/>
        <end position="67"/>
    </location>
</feature>
<dbReference type="Proteomes" id="UP000281725">
    <property type="component" value="Unassembled WGS sequence"/>
</dbReference>
<feature type="transmembrane region" description="Helical" evidence="1">
    <location>
        <begin position="151"/>
        <end position="174"/>
    </location>
</feature>
<evidence type="ECO:0000256" key="1">
    <source>
        <dbReference type="SAM" id="Phobius"/>
    </source>
</evidence>
<sequence length="232" mass="25514">MGAVTIACALSALIKRVINGCITMKSSIALKALSPYIFAILSVGLMSSGYHALPIYCGLAIVVYPVLVAMMADEWEKQGLVYRESTQVEVDVNVRGILIKEQRRHLENLYFVSPDVMQSKLTSLARLKLLFCGAMFAMSLYEFAQQAEAQFALPAVNLIDISSLMIGLAGVLFLGHCARKSLSLFGTCRHKNYLVQSHNEPGVQLYSAAISTKAANLQVTHTRMFDALLAWY</sequence>